<evidence type="ECO:0000313" key="10">
    <source>
        <dbReference type="Proteomes" id="UP000198510"/>
    </source>
</evidence>
<dbReference type="Proteomes" id="UP000198510">
    <property type="component" value="Unassembled WGS sequence"/>
</dbReference>
<protein>
    <submittedName>
        <fullName evidence="9">Predicted PurR-regulated permease PerM</fullName>
    </submittedName>
</protein>
<evidence type="ECO:0000256" key="5">
    <source>
        <dbReference type="ARBA" id="ARBA00022692"/>
    </source>
</evidence>
<reference evidence="9 10" key="1">
    <citation type="submission" date="2016-10" db="EMBL/GenBank/DDBJ databases">
        <authorList>
            <person name="de Groot N.N."/>
        </authorList>
    </citation>
    <scope>NUCLEOTIDE SEQUENCE [LARGE SCALE GENOMIC DNA]</scope>
    <source>
        <strain evidence="9 10">DSM 25186</strain>
    </source>
</reference>
<dbReference type="GO" id="GO:0055085">
    <property type="term" value="P:transmembrane transport"/>
    <property type="evidence" value="ECO:0007669"/>
    <property type="project" value="TreeGrafter"/>
</dbReference>
<evidence type="ECO:0000256" key="7">
    <source>
        <dbReference type="ARBA" id="ARBA00023136"/>
    </source>
</evidence>
<feature type="transmembrane region" description="Helical" evidence="8">
    <location>
        <begin position="317"/>
        <end position="343"/>
    </location>
</feature>
<feature type="transmembrane region" description="Helical" evidence="8">
    <location>
        <begin position="210"/>
        <end position="234"/>
    </location>
</feature>
<keyword evidence="7 8" id="KW-0472">Membrane</keyword>
<dbReference type="STRING" id="1075417.SAMN05421823_10143"/>
<feature type="transmembrane region" description="Helical" evidence="8">
    <location>
        <begin position="152"/>
        <end position="175"/>
    </location>
</feature>
<keyword evidence="6 8" id="KW-1133">Transmembrane helix</keyword>
<keyword evidence="5 8" id="KW-0812">Transmembrane</keyword>
<keyword evidence="3" id="KW-0813">Transport</keyword>
<evidence type="ECO:0000313" key="9">
    <source>
        <dbReference type="EMBL" id="SDJ76195.1"/>
    </source>
</evidence>
<name>A0A1G8WES1_9BACT</name>
<evidence type="ECO:0000256" key="6">
    <source>
        <dbReference type="ARBA" id="ARBA00022989"/>
    </source>
</evidence>
<dbReference type="InterPro" id="IPR002549">
    <property type="entry name" value="AI-2E-like"/>
</dbReference>
<dbReference type="PANTHER" id="PTHR21716:SF53">
    <property type="entry name" value="PERMEASE PERM-RELATED"/>
    <property type="match status" value="1"/>
</dbReference>
<dbReference type="PANTHER" id="PTHR21716">
    <property type="entry name" value="TRANSMEMBRANE PROTEIN"/>
    <property type="match status" value="1"/>
</dbReference>
<accession>A0A1G8WES1</accession>
<dbReference type="GO" id="GO:0005886">
    <property type="term" value="C:plasma membrane"/>
    <property type="evidence" value="ECO:0007669"/>
    <property type="project" value="UniProtKB-SubCell"/>
</dbReference>
<sequence length="376" mass="42425">MLNRLTLQLLLIVLAIIFLGWIFSSLLFYFLISLILATLLKPLTDMVHNVQIYGMRVPRALAVVTSFMLLASILTLFVLMFIPLVQAQIKVISNIDLDDLLYSLEGPISELEEFFLRNNLTNQEKGFLLESLQKNTLTLFSSINFNNLINNLLWFTGSFFVTLLALVFITFFLLYEKGILKRLFLRAVPNAYFELVIAALHKIETLLSNYLTGLLLQMFSVFTLVSLGLTIVGVKYVPTIAIFAAIANLIPYLGPILGGAFGLFVGISTAPFDLSANEYVWLIAKILAVFATVQLVDNLVLQPVIFSKSVKAHPLEIFVIIFAGAAIAGPVGMIAAIPFYTIIRVSATEFFRGYQQYYIFDRFKEHHRFKFDQFIK</sequence>
<keyword evidence="4" id="KW-1003">Cell membrane</keyword>
<feature type="transmembrane region" description="Helical" evidence="8">
    <location>
        <begin position="279"/>
        <end position="297"/>
    </location>
</feature>
<evidence type="ECO:0000256" key="2">
    <source>
        <dbReference type="ARBA" id="ARBA00009773"/>
    </source>
</evidence>
<feature type="transmembrane region" description="Helical" evidence="8">
    <location>
        <begin position="240"/>
        <end position="267"/>
    </location>
</feature>
<dbReference type="AlphaFoldDB" id="A0A1G8WES1"/>
<feature type="transmembrane region" description="Helical" evidence="8">
    <location>
        <begin position="60"/>
        <end position="82"/>
    </location>
</feature>
<comment type="subcellular location">
    <subcellularLocation>
        <location evidence="1">Cell membrane</location>
        <topology evidence="1">Multi-pass membrane protein</topology>
    </subcellularLocation>
</comment>
<keyword evidence="10" id="KW-1185">Reference proteome</keyword>
<evidence type="ECO:0000256" key="8">
    <source>
        <dbReference type="SAM" id="Phobius"/>
    </source>
</evidence>
<proteinExistence type="inferred from homology"/>
<evidence type="ECO:0000256" key="4">
    <source>
        <dbReference type="ARBA" id="ARBA00022475"/>
    </source>
</evidence>
<dbReference type="Pfam" id="PF01594">
    <property type="entry name" value="AI-2E_transport"/>
    <property type="match status" value="1"/>
</dbReference>
<feature type="transmembrane region" description="Helical" evidence="8">
    <location>
        <begin position="6"/>
        <end position="39"/>
    </location>
</feature>
<dbReference type="RefSeq" id="WP_089677741.1">
    <property type="nucleotide sequence ID" value="NZ_FNFO01000001.1"/>
</dbReference>
<dbReference type="EMBL" id="FNFO01000001">
    <property type="protein sequence ID" value="SDJ76195.1"/>
    <property type="molecule type" value="Genomic_DNA"/>
</dbReference>
<evidence type="ECO:0000256" key="1">
    <source>
        <dbReference type="ARBA" id="ARBA00004651"/>
    </source>
</evidence>
<dbReference type="OrthoDB" id="9793390at2"/>
<comment type="similarity">
    <text evidence="2">Belongs to the autoinducer-2 exporter (AI-2E) (TC 2.A.86) family.</text>
</comment>
<evidence type="ECO:0000256" key="3">
    <source>
        <dbReference type="ARBA" id="ARBA00022448"/>
    </source>
</evidence>
<gene>
    <name evidence="9" type="ORF">SAMN05421823_10143</name>
</gene>
<organism evidence="9 10">
    <name type="scientific">Catalinimonas alkaloidigena</name>
    <dbReference type="NCBI Taxonomy" id="1075417"/>
    <lineage>
        <taxon>Bacteria</taxon>
        <taxon>Pseudomonadati</taxon>
        <taxon>Bacteroidota</taxon>
        <taxon>Cytophagia</taxon>
        <taxon>Cytophagales</taxon>
        <taxon>Catalimonadaceae</taxon>
        <taxon>Catalinimonas</taxon>
    </lineage>
</organism>